<dbReference type="Pfam" id="PF02037">
    <property type="entry name" value="SAP"/>
    <property type="match status" value="1"/>
</dbReference>
<feature type="domain" description="SAP" evidence="3">
    <location>
        <begin position="599"/>
        <end position="633"/>
    </location>
</feature>
<feature type="compositionally biased region" description="Polar residues" evidence="2">
    <location>
        <begin position="570"/>
        <end position="580"/>
    </location>
</feature>
<dbReference type="Gene3D" id="1.10.720.30">
    <property type="entry name" value="SAP domain"/>
    <property type="match status" value="1"/>
</dbReference>
<accession>A0A9N8DB69</accession>
<dbReference type="InterPro" id="IPR021139">
    <property type="entry name" value="NYN"/>
</dbReference>
<feature type="region of interest" description="Disordered" evidence="2">
    <location>
        <begin position="548"/>
        <end position="591"/>
    </location>
</feature>
<dbReference type="GO" id="GO:0004540">
    <property type="term" value="F:RNA nuclease activity"/>
    <property type="evidence" value="ECO:0007669"/>
    <property type="project" value="InterPro"/>
</dbReference>
<protein>
    <recommendedName>
        <fullName evidence="3">SAP domain-containing protein</fullName>
    </recommendedName>
</protein>
<dbReference type="SMART" id="SM00513">
    <property type="entry name" value="SAP"/>
    <property type="match status" value="1"/>
</dbReference>
<feature type="compositionally biased region" description="Basic and acidic residues" evidence="2">
    <location>
        <begin position="113"/>
        <end position="129"/>
    </location>
</feature>
<evidence type="ECO:0000313" key="4">
    <source>
        <dbReference type="EMBL" id="CAB9498636.1"/>
    </source>
</evidence>
<evidence type="ECO:0000313" key="5">
    <source>
        <dbReference type="Proteomes" id="UP001153069"/>
    </source>
</evidence>
<dbReference type="InterPro" id="IPR003034">
    <property type="entry name" value="SAP_dom"/>
</dbReference>
<keyword evidence="1" id="KW-0175">Coiled coil</keyword>
<dbReference type="InterPro" id="IPR036361">
    <property type="entry name" value="SAP_dom_sf"/>
</dbReference>
<dbReference type="CDD" id="cd18722">
    <property type="entry name" value="PIN_NicB-like"/>
    <property type="match status" value="1"/>
</dbReference>
<dbReference type="PANTHER" id="PTHR35458">
    <property type="entry name" value="SLR0755 PROTEIN"/>
    <property type="match status" value="1"/>
</dbReference>
<dbReference type="OrthoDB" id="445357at2759"/>
<keyword evidence="5" id="KW-1185">Reference proteome</keyword>
<evidence type="ECO:0000256" key="1">
    <source>
        <dbReference type="SAM" id="Coils"/>
    </source>
</evidence>
<dbReference type="Gene3D" id="3.40.50.1010">
    <property type="entry name" value="5'-nuclease"/>
    <property type="match status" value="1"/>
</dbReference>
<reference evidence="4" key="1">
    <citation type="submission" date="2020-06" db="EMBL/GenBank/DDBJ databases">
        <authorList>
            <consortium name="Plant Systems Biology data submission"/>
        </authorList>
    </citation>
    <scope>NUCLEOTIDE SEQUENCE</scope>
    <source>
        <strain evidence="4">D6</strain>
    </source>
</reference>
<dbReference type="InterPro" id="IPR047140">
    <property type="entry name" value="LabA"/>
</dbReference>
<feature type="coiled-coil region" evidence="1">
    <location>
        <begin position="623"/>
        <end position="657"/>
    </location>
</feature>
<feature type="compositionally biased region" description="Polar residues" evidence="2">
    <location>
        <begin position="135"/>
        <end position="151"/>
    </location>
</feature>
<evidence type="ECO:0000256" key="2">
    <source>
        <dbReference type="SAM" id="MobiDB-lite"/>
    </source>
</evidence>
<comment type="caution">
    <text evidence="4">The sequence shown here is derived from an EMBL/GenBank/DDBJ whole genome shotgun (WGS) entry which is preliminary data.</text>
</comment>
<name>A0A9N8DB69_9STRA</name>
<dbReference type="PANTHER" id="PTHR35458:SF8">
    <property type="entry name" value="SLR0650 PROTEIN"/>
    <property type="match status" value="1"/>
</dbReference>
<gene>
    <name evidence="4" type="ORF">SEMRO_42_G025630.1</name>
</gene>
<dbReference type="EMBL" id="CAICTM010000042">
    <property type="protein sequence ID" value="CAB9498636.1"/>
    <property type="molecule type" value="Genomic_DNA"/>
</dbReference>
<proteinExistence type="predicted"/>
<dbReference type="PROSITE" id="PS50800">
    <property type="entry name" value="SAP"/>
    <property type="match status" value="1"/>
</dbReference>
<evidence type="ECO:0000259" key="3">
    <source>
        <dbReference type="PROSITE" id="PS50800"/>
    </source>
</evidence>
<dbReference type="Proteomes" id="UP001153069">
    <property type="component" value="Unassembled WGS sequence"/>
</dbReference>
<organism evidence="4 5">
    <name type="scientific">Seminavis robusta</name>
    <dbReference type="NCBI Taxonomy" id="568900"/>
    <lineage>
        <taxon>Eukaryota</taxon>
        <taxon>Sar</taxon>
        <taxon>Stramenopiles</taxon>
        <taxon>Ochrophyta</taxon>
        <taxon>Bacillariophyta</taxon>
        <taxon>Bacillariophyceae</taxon>
        <taxon>Bacillariophycidae</taxon>
        <taxon>Naviculales</taxon>
        <taxon>Naviculaceae</taxon>
        <taxon>Seminavis</taxon>
    </lineage>
</organism>
<feature type="compositionally biased region" description="Pro residues" evidence="2">
    <location>
        <begin position="155"/>
        <end position="166"/>
    </location>
</feature>
<feature type="region of interest" description="Disordered" evidence="2">
    <location>
        <begin position="108"/>
        <end position="174"/>
    </location>
</feature>
<feature type="region of interest" description="Disordered" evidence="2">
    <location>
        <begin position="68"/>
        <end position="88"/>
    </location>
</feature>
<dbReference type="AlphaFoldDB" id="A0A9N8DB69"/>
<sequence>MLVVPVDGFHSLPLATVKLRDPSFTSSCRSLSRCLSLLQRSNFNAKRQQQCYGSLRNLVCLQGVESDAAADADDDEEDGEIRGKTDESLLRQVELQQQQINQLLSMMTTQQEQKSKPEEDEEPPPKQVEEPMPQTDPSPAQNSPPRTSFSQHGMPPQPLQPPPPPQRHQAPVAPAVATTAMSPLKAMLFVDGTWLYYSIHERQDYLCPIIKKYGRGWQRKYYFDWSALPRVICQALYEHDDGWAVQSRPVEIARVSVFTSYKAHTNPNSYRFQMYQDMSKANFDVHMMETVGKSEKCVDINIAVEMLHYATVPNAYDVALLLTGDKDFIPAMIRTRQKGRKVGLVSMRSGCNKALSEIPTDSNNHNEHNHNIRDYDVVWIEDYLDELIKPRTDVKIPVDWGALTPFTAMKVISDFISQSGDLMTRGVSSRDLGRYLKRLEIGHGSNKRTLLDEIKISYGGLHQYFFASGCFSTHALNDQEMDLAGQSDRSYWVRLRSDADMTLMRAAKADELSDIEKEFFDSYSLEPLEDKKESYFHSLLLQRKLQSSENKNPNFNPYEPDFKPDVNHHFQATNGDANNHQQEAQEEELELPEELTQDFSTLTVAKLKDFCRGNGLKVSGTKAELLERIQEFVDVRVEELEKEHEEKLLQQQQSRQVVMDNPQDPMNGSEPVAQDGDIGYLEALVIEFAKASGGKANSRELGRYLSANRASPKRMQLSNNQIRVSALQELKENHGSIKGFVANKPSLFEMKPIDRSEFSDPDDPHNRYTFYVALREPPLTSSVSARPQATEQRAY</sequence>
<feature type="compositionally biased region" description="Acidic residues" evidence="2">
    <location>
        <begin position="68"/>
        <end position="79"/>
    </location>
</feature>
<dbReference type="Pfam" id="PF01936">
    <property type="entry name" value="NYN"/>
    <property type="match status" value="1"/>
</dbReference>
<dbReference type="SUPFAM" id="SSF68906">
    <property type="entry name" value="SAP domain"/>
    <property type="match status" value="1"/>
</dbReference>